<gene>
    <name evidence="1" type="ORF">Scani_36090</name>
</gene>
<organism evidence="1 2">
    <name type="scientific">Streptomyces caniferus</name>
    <dbReference type="NCBI Taxonomy" id="285557"/>
    <lineage>
        <taxon>Bacteria</taxon>
        <taxon>Bacillati</taxon>
        <taxon>Actinomycetota</taxon>
        <taxon>Actinomycetes</taxon>
        <taxon>Kitasatosporales</taxon>
        <taxon>Streptomycetaceae</taxon>
        <taxon>Streptomyces</taxon>
    </lineage>
</organism>
<proteinExistence type="predicted"/>
<protein>
    <submittedName>
        <fullName evidence="1">Uncharacterized protein</fullName>
    </submittedName>
</protein>
<dbReference type="EMBL" id="BLIN01000005">
    <property type="protein sequence ID" value="GFE07341.1"/>
    <property type="molecule type" value="Genomic_DNA"/>
</dbReference>
<dbReference type="AlphaFoldDB" id="A0A640SA53"/>
<sequence length="61" mass="6403">MRMGLLPTQPLPVQCAEAAAALGAAFPGTAPDRANRSEAAAVPPRRMTLRMVGFPLPVTCR</sequence>
<name>A0A640SA53_9ACTN</name>
<evidence type="ECO:0000313" key="2">
    <source>
        <dbReference type="Proteomes" id="UP000435837"/>
    </source>
</evidence>
<dbReference type="Proteomes" id="UP000435837">
    <property type="component" value="Unassembled WGS sequence"/>
</dbReference>
<evidence type="ECO:0000313" key="1">
    <source>
        <dbReference type="EMBL" id="GFE07341.1"/>
    </source>
</evidence>
<comment type="caution">
    <text evidence="1">The sequence shown here is derived from an EMBL/GenBank/DDBJ whole genome shotgun (WGS) entry which is preliminary data.</text>
</comment>
<accession>A0A640SA53</accession>
<reference evidence="1 2" key="1">
    <citation type="submission" date="2019-12" db="EMBL/GenBank/DDBJ databases">
        <title>Whole genome shotgun sequence of Streptomyces caniferus NBRC 15389.</title>
        <authorList>
            <person name="Ichikawa N."/>
            <person name="Kimura A."/>
            <person name="Kitahashi Y."/>
            <person name="Komaki H."/>
            <person name="Tamura T."/>
        </authorList>
    </citation>
    <scope>NUCLEOTIDE SEQUENCE [LARGE SCALE GENOMIC DNA]</scope>
    <source>
        <strain evidence="1 2">NBRC 15389</strain>
    </source>
</reference>